<comment type="caution">
    <text evidence="1">The sequence shown here is derived from an EMBL/GenBank/DDBJ whole genome shotgun (WGS) entry which is preliminary data.</text>
</comment>
<proteinExistence type="predicted"/>
<gene>
    <name evidence="1" type="ORF">H2199_002673</name>
</gene>
<sequence>MTLKDLLRKKDKVKDAGASSSSNAAPPAPPPAPAQDIPEITFMRTTTTTQELIRPPSFPGDHDPPEKPKEGHRRLSLFRKHTPTPAKQGPPPPTAQDENRRESLFSGRRPSSPRKSDEAVRAAAAATGLAGTVTLAERPKNERKLSERLHLGNRGRSSSSVNIPQGLQDEGLKAASGEEEQEAKWEERATLLARAGNSVAHGTGGGAGLEAEEGKRSRSVSVSDARGDENIQEAIRLHEAGNLEQSTAMFGRLADPKGANNPLSQVLYGLALRHGWGCEPNPELAITYLSYAASNSSEIEALALQAGMKKGGAAKGELVLAIFELANCFRNGWGIKKDPVAAKEYYETAANLGDTDAMNEAAWCYLEGFGCRKDKFKAAQYLRLAEEKGSKTIGNTWSQYNPK</sequence>
<organism evidence="1 2">
    <name type="scientific">Coniosporium tulheliwenetii</name>
    <dbReference type="NCBI Taxonomy" id="3383036"/>
    <lineage>
        <taxon>Eukaryota</taxon>
        <taxon>Fungi</taxon>
        <taxon>Dikarya</taxon>
        <taxon>Ascomycota</taxon>
        <taxon>Pezizomycotina</taxon>
        <taxon>Dothideomycetes</taxon>
        <taxon>Dothideomycetes incertae sedis</taxon>
        <taxon>Coniosporium</taxon>
    </lineage>
</organism>
<reference evidence="1" key="1">
    <citation type="submission" date="2022-10" db="EMBL/GenBank/DDBJ databases">
        <title>Culturing micro-colonial fungi from biological soil crusts in the Mojave desert and describing Neophaeococcomyces mojavensis, and introducing the new genera and species Taxawa tesnikishii.</title>
        <authorList>
            <person name="Kurbessoian T."/>
            <person name="Stajich J.E."/>
        </authorList>
    </citation>
    <scope>NUCLEOTIDE SEQUENCE</scope>
    <source>
        <strain evidence="1">JES_115</strain>
    </source>
</reference>
<evidence type="ECO:0000313" key="1">
    <source>
        <dbReference type="EMBL" id="KAJ9646624.1"/>
    </source>
</evidence>
<evidence type="ECO:0000313" key="2">
    <source>
        <dbReference type="Proteomes" id="UP001172680"/>
    </source>
</evidence>
<name>A0ACC2ZFR2_9PEZI</name>
<keyword evidence="2" id="KW-1185">Reference proteome</keyword>
<dbReference type="EMBL" id="JAPDRP010000006">
    <property type="protein sequence ID" value="KAJ9646624.1"/>
    <property type="molecule type" value="Genomic_DNA"/>
</dbReference>
<accession>A0ACC2ZFR2</accession>
<protein>
    <submittedName>
        <fullName evidence="1">Uncharacterized protein</fullName>
    </submittedName>
</protein>
<dbReference type="Proteomes" id="UP001172680">
    <property type="component" value="Unassembled WGS sequence"/>
</dbReference>